<name>A0A1R1A7P7_PAELA</name>
<proteinExistence type="predicted"/>
<protein>
    <submittedName>
        <fullName evidence="2">Uncharacterized protein</fullName>
    </submittedName>
</protein>
<feature type="chain" id="PRO_5012051175" evidence="1">
    <location>
        <begin position="21"/>
        <end position="121"/>
    </location>
</feature>
<evidence type="ECO:0000313" key="3">
    <source>
        <dbReference type="Proteomes" id="UP000187074"/>
    </source>
</evidence>
<organism evidence="2 3">
    <name type="scientific">Paenibacillus lautus</name>
    <name type="common">Bacillus lautus</name>
    <dbReference type="NCBI Taxonomy" id="1401"/>
    <lineage>
        <taxon>Bacteria</taxon>
        <taxon>Bacillati</taxon>
        <taxon>Bacillota</taxon>
        <taxon>Bacilli</taxon>
        <taxon>Bacillales</taxon>
        <taxon>Paenibacillaceae</taxon>
        <taxon>Paenibacillus</taxon>
    </lineage>
</organism>
<sequence>MKLIQALSIVVIIILSGCNADNNKTYHSSIPSSFFSDVEGKYYITAIGTTDEQNLEFQEVFDQNIRILSGYYQTGSPDDKELQMLNIDDVPKYIVFDTKKELYRTDNLNELNQFLSNQRTK</sequence>
<dbReference type="Proteomes" id="UP000187074">
    <property type="component" value="Unassembled WGS sequence"/>
</dbReference>
<feature type="signal peptide" evidence="1">
    <location>
        <begin position="1"/>
        <end position="20"/>
    </location>
</feature>
<evidence type="ECO:0000313" key="2">
    <source>
        <dbReference type="EMBL" id="OME81570.1"/>
    </source>
</evidence>
<reference evidence="2 3" key="1">
    <citation type="submission" date="2016-11" db="EMBL/GenBank/DDBJ databases">
        <title>Paenibacillus species isolates.</title>
        <authorList>
            <person name="Beno S.M."/>
        </authorList>
    </citation>
    <scope>NUCLEOTIDE SEQUENCE [LARGE SCALE GENOMIC DNA]</scope>
    <source>
        <strain evidence="2 3">FSL F4-0100</strain>
    </source>
</reference>
<evidence type="ECO:0000256" key="1">
    <source>
        <dbReference type="SAM" id="SignalP"/>
    </source>
</evidence>
<gene>
    <name evidence="2" type="ORF">BK123_34245</name>
</gene>
<dbReference type="RefSeq" id="WP_076326739.1">
    <property type="nucleotide sequence ID" value="NZ_MRTF01000035.1"/>
</dbReference>
<dbReference type="EMBL" id="MRTF01000035">
    <property type="protein sequence ID" value="OME81570.1"/>
    <property type="molecule type" value="Genomic_DNA"/>
</dbReference>
<comment type="caution">
    <text evidence="2">The sequence shown here is derived from an EMBL/GenBank/DDBJ whole genome shotgun (WGS) entry which is preliminary data.</text>
</comment>
<dbReference type="AlphaFoldDB" id="A0A1R1A7P7"/>
<dbReference type="OrthoDB" id="2876178at2"/>
<keyword evidence="1" id="KW-0732">Signal</keyword>
<accession>A0A1R1A7P7</accession>
<dbReference type="PROSITE" id="PS51257">
    <property type="entry name" value="PROKAR_LIPOPROTEIN"/>
    <property type="match status" value="1"/>
</dbReference>